<evidence type="ECO:0000256" key="4">
    <source>
        <dbReference type="ARBA" id="ARBA00023136"/>
    </source>
</evidence>
<organism evidence="9 10">
    <name type="scientific">Diaporthe ampelina</name>
    <dbReference type="NCBI Taxonomy" id="1214573"/>
    <lineage>
        <taxon>Eukaryota</taxon>
        <taxon>Fungi</taxon>
        <taxon>Dikarya</taxon>
        <taxon>Ascomycota</taxon>
        <taxon>Pezizomycotina</taxon>
        <taxon>Sordariomycetes</taxon>
        <taxon>Sordariomycetidae</taxon>
        <taxon>Diaporthales</taxon>
        <taxon>Diaporthaceae</taxon>
        <taxon>Diaporthe</taxon>
    </lineage>
</organism>
<evidence type="ECO:0000256" key="6">
    <source>
        <dbReference type="SAM" id="MobiDB-lite"/>
    </source>
</evidence>
<gene>
    <name evidence="9" type="ORF">UCDDA912_g05961</name>
</gene>
<comment type="caution">
    <text evidence="9">The sequence shown here is derived from an EMBL/GenBank/DDBJ whole genome shotgun (WGS) entry which is preliminary data.</text>
</comment>
<feature type="transmembrane region" description="Helical" evidence="7">
    <location>
        <begin position="12"/>
        <end position="34"/>
    </location>
</feature>
<keyword evidence="2 7" id="KW-0812">Transmembrane</keyword>
<evidence type="ECO:0000256" key="2">
    <source>
        <dbReference type="ARBA" id="ARBA00022692"/>
    </source>
</evidence>
<keyword evidence="10" id="KW-1185">Reference proteome</keyword>
<dbReference type="PANTHER" id="PTHR33048">
    <property type="entry name" value="PTH11-LIKE INTEGRAL MEMBRANE PROTEIN (AFU_ORTHOLOGUE AFUA_5G11245)"/>
    <property type="match status" value="1"/>
</dbReference>
<proteinExistence type="inferred from homology"/>
<feature type="transmembrane region" description="Helical" evidence="7">
    <location>
        <begin position="249"/>
        <end position="270"/>
    </location>
</feature>
<feature type="transmembrane region" description="Helical" evidence="7">
    <location>
        <begin position="128"/>
        <end position="145"/>
    </location>
</feature>
<protein>
    <submittedName>
        <fullName evidence="9">Putative integral membrane protein</fullName>
    </submittedName>
</protein>
<dbReference type="GO" id="GO:0016020">
    <property type="term" value="C:membrane"/>
    <property type="evidence" value="ECO:0007669"/>
    <property type="project" value="UniProtKB-SubCell"/>
</dbReference>
<name>A0A0G2FJ40_9PEZI</name>
<feature type="transmembrane region" description="Helical" evidence="7">
    <location>
        <begin position="165"/>
        <end position="189"/>
    </location>
</feature>
<dbReference type="AlphaFoldDB" id="A0A0G2FJ40"/>
<dbReference type="OrthoDB" id="5421689at2759"/>
<keyword evidence="4 7" id="KW-0472">Membrane</keyword>
<dbReference type="InterPro" id="IPR049326">
    <property type="entry name" value="Rhodopsin_dom_fungi"/>
</dbReference>
<evidence type="ECO:0000256" key="1">
    <source>
        <dbReference type="ARBA" id="ARBA00004141"/>
    </source>
</evidence>
<feature type="region of interest" description="Disordered" evidence="6">
    <location>
        <begin position="285"/>
        <end position="313"/>
    </location>
</feature>
<evidence type="ECO:0000256" key="3">
    <source>
        <dbReference type="ARBA" id="ARBA00022989"/>
    </source>
</evidence>
<keyword evidence="3 7" id="KW-1133">Transmembrane helix</keyword>
<evidence type="ECO:0000313" key="10">
    <source>
        <dbReference type="Proteomes" id="UP000034680"/>
    </source>
</evidence>
<accession>A0A0G2FJ40</accession>
<feature type="transmembrane region" description="Helical" evidence="7">
    <location>
        <begin position="209"/>
        <end position="229"/>
    </location>
</feature>
<reference evidence="9 10" key="1">
    <citation type="submission" date="2015-05" db="EMBL/GenBank/DDBJ databases">
        <title>Distinctive expansion of gene families associated with plant cell wall degradation and secondary metabolism in the genomes of grapevine trunk pathogens.</title>
        <authorList>
            <person name="Lawrence D.P."/>
            <person name="Travadon R."/>
            <person name="Rolshausen P.E."/>
            <person name="Baumgartner K."/>
        </authorList>
    </citation>
    <scope>NUCLEOTIDE SEQUENCE [LARGE SCALE GENOMIC DNA]</scope>
    <source>
        <strain evidence="9">DA912</strain>
    </source>
</reference>
<evidence type="ECO:0000313" key="9">
    <source>
        <dbReference type="EMBL" id="KKY34084.1"/>
    </source>
</evidence>
<evidence type="ECO:0000256" key="5">
    <source>
        <dbReference type="ARBA" id="ARBA00038359"/>
    </source>
</evidence>
<dbReference type="InterPro" id="IPR052337">
    <property type="entry name" value="SAT4-like"/>
</dbReference>
<dbReference type="Proteomes" id="UP000034680">
    <property type="component" value="Unassembled WGS sequence"/>
</dbReference>
<evidence type="ECO:0000256" key="7">
    <source>
        <dbReference type="SAM" id="Phobius"/>
    </source>
</evidence>
<dbReference type="EMBL" id="LCUC01000217">
    <property type="protein sequence ID" value="KKY34084.1"/>
    <property type="molecule type" value="Genomic_DNA"/>
</dbReference>
<comment type="subcellular location">
    <subcellularLocation>
        <location evidence="1">Membrane</location>
        <topology evidence="1">Multi-pass membrane protein</topology>
    </subcellularLocation>
</comment>
<feature type="transmembrane region" description="Helical" evidence="7">
    <location>
        <begin position="88"/>
        <end position="116"/>
    </location>
</feature>
<feature type="domain" description="Rhodopsin" evidence="8">
    <location>
        <begin position="31"/>
        <end position="275"/>
    </location>
</feature>
<comment type="similarity">
    <text evidence="5">Belongs to the SAT4 family.</text>
</comment>
<dbReference type="PANTHER" id="PTHR33048:SF47">
    <property type="entry name" value="INTEGRAL MEMBRANE PROTEIN-RELATED"/>
    <property type="match status" value="1"/>
</dbReference>
<dbReference type="Pfam" id="PF20684">
    <property type="entry name" value="Fung_rhodopsin"/>
    <property type="match status" value="1"/>
</dbReference>
<reference evidence="9 10" key="2">
    <citation type="submission" date="2015-05" db="EMBL/GenBank/DDBJ databases">
        <authorList>
            <person name="Morales-Cruz A."/>
            <person name="Amrine K.C."/>
            <person name="Cantu D."/>
        </authorList>
    </citation>
    <scope>NUCLEOTIDE SEQUENCE [LARGE SCALE GENOMIC DNA]</scope>
    <source>
        <strain evidence="9">DA912</strain>
    </source>
</reference>
<evidence type="ECO:0000259" key="8">
    <source>
        <dbReference type="Pfam" id="PF20684"/>
    </source>
</evidence>
<sequence length="386" mass="41702">MTTESGDHTDTAIIAINVILAAIATIACAGRFWARKLTGVGWGLDDWLALASLVVNHVFCAITVEATLHGGLGRSIVVVKAEDPLQLVTFLKCVVVAEFCYGFSSPLIKLSLLAFYWRVFPTAFMQKGIYALSAACIGWLIAIFITNCLQCRPLSYTWEQTTNPGAGACIDLVLYFVGNSIANSLIDVLTLVLPIRETMKLQVSSSKRVGICCVFALGSIVVVASLVRFGSLASLYSIGVTDMTRQYALMWTATVVEIYVAIIGTCAVSLGPVYRKMRYGAPWSTRDMKPNQTASNPGALAGTGGGSRAGVHHNFKRPANHERLATGNDSEEYLHHGSGMTYSVSGAAKSSAKREALGDDVPMDTTSIVVQRDVTWEEERNVRHHV</sequence>